<feature type="transmembrane region" description="Helical" evidence="2">
    <location>
        <begin position="50"/>
        <end position="68"/>
    </location>
</feature>
<evidence type="ECO:0000256" key="1">
    <source>
        <dbReference type="SAM" id="MobiDB-lite"/>
    </source>
</evidence>
<feature type="region of interest" description="Disordered" evidence="1">
    <location>
        <begin position="145"/>
        <end position="167"/>
    </location>
</feature>
<protein>
    <recommendedName>
        <fullName evidence="5">DUF3341 domain-containing protein</fullName>
    </recommendedName>
</protein>
<keyword evidence="2" id="KW-1133">Transmembrane helix</keyword>
<proteinExistence type="predicted"/>
<reference evidence="3 4" key="1">
    <citation type="submission" date="2020-06" db="EMBL/GenBank/DDBJ databases">
        <title>NJ-3-1, isolated from saline soil.</title>
        <authorList>
            <person name="Cui H.L."/>
            <person name="Shi X."/>
        </authorList>
    </citation>
    <scope>NUCLEOTIDE SEQUENCE [LARGE SCALE GENOMIC DNA]</scope>
    <source>
        <strain evidence="3 4">NJ-3-1</strain>
    </source>
</reference>
<dbReference type="EMBL" id="CP058579">
    <property type="protein sequence ID" value="QLG62109.1"/>
    <property type="molecule type" value="Genomic_DNA"/>
</dbReference>
<feature type="compositionally biased region" description="Basic and acidic residues" evidence="1">
    <location>
        <begin position="150"/>
        <end position="161"/>
    </location>
</feature>
<sequence length="167" mass="17951">MRRLVATFDETDAAAGAKQVLRDAGLEPTEPDTDNPFFDPTATMPETRGLLWGGLLGGVLGAVLLFAMDQNVFWIPRVSPIMTAGRYMLIFLGFGLGAACGGFLGGVIGTYRRPPALDRPQTAVTVPDNRVEDVEALLRSHGATAVEGTVTHHEHPRRSETMESSTD</sequence>
<keyword evidence="2" id="KW-0812">Transmembrane</keyword>
<dbReference type="KEGG" id="halu:HUG12_10355"/>
<evidence type="ECO:0000313" key="4">
    <source>
        <dbReference type="Proteomes" id="UP000509626"/>
    </source>
</evidence>
<evidence type="ECO:0008006" key="5">
    <source>
        <dbReference type="Google" id="ProtNLM"/>
    </source>
</evidence>
<evidence type="ECO:0000256" key="2">
    <source>
        <dbReference type="SAM" id="Phobius"/>
    </source>
</evidence>
<dbReference type="RefSeq" id="WP_179268694.1">
    <property type="nucleotide sequence ID" value="NZ_CP058579.1"/>
</dbReference>
<gene>
    <name evidence="3" type="ORF">HUG12_10355</name>
</gene>
<evidence type="ECO:0000313" key="3">
    <source>
        <dbReference type="EMBL" id="QLG62109.1"/>
    </source>
</evidence>
<dbReference type="AlphaFoldDB" id="A0A7D5LBM2"/>
<keyword evidence="4" id="KW-1185">Reference proteome</keyword>
<name>A0A7D5LBM2_9EURY</name>
<dbReference type="Proteomes" id="UP000509626">
    <property type="component" value="Chromosome"/>
</dbReference>
<organism evidence="3 4">
    <name type="scientific">Halorarum salinum</name>
    <dbReference type="NCBI Taxonomy" id="2743089"/>
    <lineage>
        <taxon>Archaea</taxon>
        <taxon>Methanobacteriati</taxon>
        <taxon>Methanobacteriota</taxon>
        <taxon>Stenosarchaea group</taxon>
        <taxon>Halobacteria</taxon>
        <taxon>Halobacteriales</taxon>
        <taxon>Haloferacaceae</taxon>
        <taxon>Halorarum</taxon>
    </lineage>
</organism>
<accession>A0A7D5LBM2</accession>
<feature type="transmembrane region" description="Helical" evidence="2">
    <location>
        <begin position="88"/>
        <end position="111"/>
    </location>
</feature>
<dbReference type="GeneID" id="56037864"/>
<keyword evidence="2" id="KW-0472">Membrane</keyword>
<dbReference type="OrthoDB" id="242436at2157"/>